<dbReference type="GO" id="GO:0008234">
    <property type="term" value="F:cysteine-type peptidase activity"/>
    <property type="evidence" value="ECO:0007669"/>
    <property type="project" value="InterPro"/>
</dbReference>
<feature type="region of interest" description="Disordered" evidence="4">
    <location>
        <begin position="455"/>
        <end position="490"/>
    </location>
</feature>
<dbReference type="Proteomes" id="UP001244011">
    <property type="component" value="Unassembled WGS sequence"/>
</dbReference>
<name>A0AAJ0FH82_9PEZI</name>
<evidence type="ECO:0000256" key="3">
    <source>
        <dbReference type="ARBA" id="ARBA00022801"/>
    </source>
</evidence>
<feature type="region of interest" description="Disordered" evidence="4">
    <location>
        <begin position="1"/>
        <end position="21"/>
    </location>
</feature>
<feature type="compositionally biased region" description="Polar residues" evidence="4">
    <location>
        <begin position="397"/>
        <end position="406"/>
    </location>
</feature>
<keyword evidence="2" id="KW-0645">Protease</keyword>
<evidence type="ECO:0000256" key="4">
    <source>
        <dbReference type="SAM" id="MobiDB-lite"/>
    </source>
</evidence>
<evidence type="ECO:0000313" key="7">
    <source>
        <dbReference type="Proteomes" id="UP001244011"/>
    </source>
</evidence>
<reference evidence="6" key="1">
    <citation type="submission" date="2023-06" db="EMBL/GenBank/DDBJ databases">
        <title>Genome-scale phylogeny and comparative genomics of the fungal order Sordariales.</title>
        <authorList>
            <consortium name="Lawrence Berkeley National Laboratory"/>
            <person name="Hensen N."/>
            <person name="Bonometti L."/>
            <person name="Westerberg I."/>
            <person name="Brannstrom I.O."/>
            <person name="Guillou S."/>
            <person name="Cros-Aarteil S."/>
            <person name="Calhoun S."/>
            <person name="Haridas S."/>
            <person name="Kuo A."/>
            <person name="Mondo S."/>
            <person name="Pangilinan J."/>
            <person name="Riley R."/>
            <person name="Labutti K."/>
            <person name="Andreopoulos B."/>
            <person name="Lipzen A."/>
            <person name="Chen C."/>
            <person name="Yanf M."/>
            <person name="Daum C."/>
            <person name="Ng V."/>
            <person name="Clum A."/>
            <person name="Steindorff A."/>
            <person name="Ohm R."/>
            <person name="Martin F."/>
            <person name="Silar P."/>
            <person name="Natvig D."/>
            <person name="Lalanne C."/>
            <person name="Gautier V."/>
            <person name="Ament-Velasquez S.L."/>
            <person name="Kruys A."/>
            <person name="Hutchinson M.I."/>
            <person name="Powell A.J."/>
            <person name="Barry K."/>
            <person name="Miller A.N."/>
            <person name="Grigoriev I.V."/>
            <person name="Debuchy R."/>
            <person name="Gladieux P."/>
            <person name="Thoren M.H."/>
            <person name="Johannesson H."/>
        </authorList>
    </citation>
    <scope>NUCLEOTIDE SEQUENCE</scope>
    <source>
        <strain evidence="6">8032-3</strain>
    </source>
</reference>
<gene>
    <name evidence="6" type="ORF">QBC33DRAFT_574652</name>
</gene>
<feature type="domain" description="Ubiquitin-like protease family profile" evidence="5">
    <location>
        <begin position="487"/>
        <end position="646"/>
    </location>
</feature>
<accession>A0AAJ0FH82</accession>
<dbReference type="PROSITE" id="PS50600">
    <property type="entry name" value="ULP_PROTEASE"/>
    <property type="match status" value="1"/>
</dbReference>
<dbReference type="InterPro" id="IPR038765">
    <property type="entry name" value="Papain-like_cys_pep_sf"/>
</dbReference>
<dbReference type="RefSeq" id="XP_060278107.1">
    <property type="nucleotide sequence ID" value="XM_060430768.1"/>
</dbReference>
<proteinExistence type="inferred from homology"/>
<sequence>MSSARAGGPRPRGPESSLRPIIDHVDEQDRKLVDLVGDAAWSAIAGAPEDQVKRQWGHFEASFKGVHPSTPPGYWLATTFDLTDLEELAALLYSDMVENLKGAYESCAESITAGLGLRNLWPLALLAPNAVKPTMLKELAAKFRHFKGPDGYDAEDVISLRNFADAINTVRRSRQSQPRGEGTRGLSKDLTKFIRHDILTAMDNLAKSSQTVTAANGSSQSSTPAASSSRAFPTYKGSAIPSAVRTKYTQGTPSRRSSRLPFTRAEPRVAHKVRKDDEEEEEEEEDEEDEEMPNIFQPTDKDTEDDGHMHIDDEESLPLRRGNKRNVKRKLDEMTDDAEAGPSSPNTVGTKVPVANPYDDFESDDSFKPLTAKRPLNKRPKLTTTSLATVNPKRQYDSSPVVSETVGNKPDLARLLFAEGTQSGEDAAKPKPGIGPLQSDVKSDEFMADITSDEFMARPDSPAPPPASPIKAPTPGPARSSTPDAEETTVQHDLRSLAPGNWVNDSAMMHIASLFESNNLAIVDPLELEHFRNSKPLTEKVRHKYLPKMNRNLIAVIVNENRSHWRLVVYCRSDGCLELVDSMGPIPPVEENLNLYKHPTVELAVDFLSAVLGEELNTTLRTFALTPRQTNANDCGVFILESIRCLSMFGNPAGPPKRRNQADPVPETPDSNALRAEMAALYASRRFKIVPRGVAGVAGTLARVRAEHDLAVKHAVERAAVTFAAEVEAEEAPVHDFLLALKAAHVRAAVTADRLGLVHVQIRGIACEMAARKQEIRVLRCKAVELNSVYTALPASMSTPRAGAARVGTPRSAVASAVDGAQRAAASAAKAVSEARRMSESAAEALVGEMMSSVEALEGLRRRLVLYGSVAVWLTAVFHKRMREVGRHQRIVRGIVSRGRLISEIPKLNLGDDSDGDEENYTTPEALGQVTDPVAAPDQQLGLGLSFTESPAPISKAGVLEGSPEAGVSQSSTLEPDVFYNSVPALEADFPQSAATESAATTLVSSPVPNDTVKSPGQEKATPSPAPQNNSTPTTDKTKFVSPPTHTGDNQLEKQALLILAQP</sequence>
<evidence type="ECO:0000259" key="5">
    <source>
        <dbReference type="PROSITE" id="PS50600"/>
    </source>
</evidence>
<evidence type="ECO:0000313" key="6">
    <source>
        <dbReference type="EMBL" id="KAK1761894.1"/>
    </source>
</evidence>
<dbReference type="GO" id="GO:0006508">
    <property type="term" value="P:proteolysis"/>
    <property type="evidence" value="ECO:0007669"/>
    <property type="project" value="UniProtKB-KW"/>
</dbReference>
<dbReference type="GeneID" id="85313955"/>
<keyword evidence="3" id="KW-0378">Hydrolase</keyword>
<organism evidence="6 7">
    <name type="scientific">Phialemonium atrogriseum</name>
    <dbReference type="NCBI Taxonomy" id="1093897"/>
    <lineage>
        <taxon>Eukaryota</taxon>
        <taxon>Fungi</taxon>
        <taxon>Dikarya</taxon>
        <taxon>Ascomycota</taxon>
        <taxon>Pezizomycotina</taxon>
        <taxon>Sordariomycetes</taxon>
        <taxon>Sordariomycetidae</taxon>
        <taxon>Cephalothecales</taxon>
        <taxon>Cephalothecaceae</taxon>
        <taxon>Phialemonium</taxon>
    </lineage>
</organism>
<feature type="region of interest" description="Disordered" evidence="4">
    <location>
        <begin position="212"/>
        <end position="407"/>
    </location>
</feature>
<dbReference type="AlphaFoldDB" id="A0AAJ0FH82"/>
<dbReference type="EMBL" id="MU839048">
    <property type="protein sequence ID" value="KAK1761894.1"/>
    <property type="molecule type" value="Genomic_DNA"/>
</dbReference>
<comment type="similarity">
    <text evidence="1">Belongs to the peptidase C48 family.</text>
</comment>
<dbReference type="Pfam" id="PF02902">
    <property type="entry name" value="Peptidase_C48"/>
    <property type="match status" value="1"/>
</dbReference>
<dbReference type="Gene3D" id="3.40.395.10">
    <property type="entry name" value="Adenoviral Proteinase, Chain A"/>
    <property type="match status" value="1"/>
</dbReference>
<evidence type="ECO:0000256" key="2">
    <source>
        <dbReference type="ARBA" id="ARBA00022670"/>
    </source>
</evidence>
<protein>
    <recommendedName>
        <fullName evidence="5">Ubiquitin-like protease family profile domain-containing protein</fullName>
    </recommendedName>
</protein>
<dbReference type="GO" id="GO:0019783">
    <property type="term" value="F:ubiquitin-like protein peptidase activity"/>
    <property type="evidence" value="ECO:0007669"/>
    <property type="project" value="UniProtKB-ARBA"/>
</dbReference>
<dbReference type="InterPro" id="IPR003653">
    <property type="entry name" value="Peptidase_C48_C"/>
</dbReference>
<feature type="compositionally biased region" description="Polar residues" evidence="4">
    <location>
        <begin position="993"/>
        <end position="1015"/>
    </location>
</feature>
<comment type="caution">
    <text evidence="6">The sequence shown here is derived from an EMBL/GenBank/DDBJ whole genome shotgun (WGS) entry which is preliminary data.</text>
</comment>
<feature type="compositionally biased region" description="Pro residues" evidence="4">
    <location>
        <begin position="461"/>
        <end position="476"/>
    </location>
</feature>
<feature type="region of interest" description="Disordered" evidence="4">
    <location>
        <begin position="422"/>
        <end position="441"/>
    </location>
</feature>
<feature type="compositionally biased region" description="Acidic residues" evidence="4">
    <location>
        <begin position="277"/>
        <end position="292"/>
    </location>
</feature>
<dbReference type="SUPFAM" id="SSF54001">
    <property type="entry name" value="Cysteine proteinases"/>
    <property type="match status" value="1"/>
</dbReference>
<feature type="region of interest" description="Disordered" evidence="4">
    <location>
        <begin position="993"/>
        <end position="1052"/>
    </location>
</feature>
<feature type="compositionally biased region" description="Low complexity" evidence="4">
    <location>
        <begin position="218"/>
        <end position="231"/>
    </location>
</feature>
<keyword evidence="7" id="KW-1185">Reference proteome</keyword>
<evidence type="ECO:0000256" key="1">
    <source>
        <dbReference type="ARBA" id="ARBA00005234"/>
    </source>
</evidence>